<protein>
    <recommendedName>
        <fullName evidence="1">Reverse transcriptase domain-containing protein</fullName>
    </recommendedName>
</protein>
<dbReference type="Proteomes" id="UP000006512">
    <property type="component" value="Unassembled WGS sequence"/>
</dbReference>
<accession>F4QJH8</accession>
<dbReference type="Pfam" id="PF00078">
    <property type="entry name" value="RVT_1"/>
    <property type="match status" value="1"/>
</dbReference>
<dbReference type="SUPFAM" id="SSF56672">
    <property type="entry name" value="DNA/RNA polymerases"/>
    <property type="match status" value="1"/>
</dbReference>
<reference evidence="3" key="1">
    <citation type="submission" date="2011-03" db="EMBL/GenBank/DDBJ databases">
        <title>Draft genome sequence of Brevundimonas diminuta.</title>
        <authorList>
            <person name="Brown P.J.B."/>
            <person name="Buechlein A."/>
            <person name="Hemmerich C."/>
            <person name="Brun Y.V."/>
        </authorList>
    </citation>
    <scope>NUCLEOTIDE SEQUENCE [LARGE SCALE GENOMIC DNA]</scope>
    <source>
        <strain evidence="3">C19</strain>
    </source>
</reference>
<dbReference type="HOGENOM" id="CLU_042499_0_0_5"/>
<gene>
    <name evidence="2" type="ORF">ABI_16010</name>
</gene>
<organism evidence="2 3">
    <name type="scientific">Asticcacaulis biprosthecium C19</name>
    <dbReference type="NCBI Taxonomy" id="715226"/>
    <lineage>
        <taxon>Bacteria</taxon>
        <taxon>Pseudomonadati</taxon>
        <taxon>Pseudomonadota</taxon>
        <taxon>Alphaproteobacteria</taxon>
        <taxon>Caulobacterales</taxon>
        <taxon>Caulobacteraceae</taxon>
        <taxon>Asticcacaulis</taxon>
    </lineage>
</organism>
<sequence length="498" mass="57630">MATPKAKKPSYSTKQFFLDDYPRTLFPLSTNKIIIENGEDKIVQYIDECNSGTRSFLPQYRVYASKDPTHLRRTVKLDPIAEYFIYDIVYKNRSLFKKPHNTDKCHYGYRFKDGIPSLPSEDFSKFKFDVWAESFLKNYFIGFDVSTYFNCLYHHDLEAWLAALGASNDDVKLFSKFLREINSGRSVDCLPHGLYPTKMIGNDFLRFIEESKLLNSEKIHRFMDDIYIFSDNKEQTISDFNTIQRLLGLKGLSINSAKTTTLKPKTEQNEENISEIKKRLLKKRKAMLAKNLYDDYETDEKIDEKTPISEEELEFINTILKSGDLEEDDAELVLTTMRTHTSDVLDSLPGIVSRFPHLAKNIYRFCARVKDKNFVANLVQNQLKNKTLQEYQLFWFGMMVESYLLGTDNAGDLMVELISHPNATDISKAKILEIPELRYGIPEIRQTHLSSGRSDWLSWSSAVGSRSIKPAARNYQLSYFMKSSPMNQLIGDVIKNLT</sequence>
<dbReference type="EMBL" id="GL883077">
    <property type="protein sequence ID" value="EGF93161.1"/>
    <property type="molecule type" value="Genomic_DNA"/>
</dbReference>
<keyword evidence="3" id="KW-1185">Reference proteome</keyword>
<evidence type="ECO:0000259" key="1">
    <source>
        <dbReference type="PROSITE" id="PS50878"/>
    </source>
</evidence>
<dbReference type="eggNOG" id="COG3344">
    <property type="taxonomic scope" value="Bacteria"/>
</dbReference>
<dbReference type="InterPro" id="IPR043502">
    <property type="entry name" value="DNA/RNA_pol_sf"/>
</dbReference>
<evidence type="ECO:0000313" key="3">
    <source>
        <dbReference type="Proteomes" id="UP000006512"/>
    </source>
</evidence>
<proteinExistence type="predicted"/>
<dbReference type="RefSeq" id="WP_006272353.1">
    <property type="nucleotide sequence ID" value="NZ_GL883077.1"/>
</dbReference>
<evidence type="ECO:0000313" key="2">
    <source>
        <dbReference type="EMBL" id="EGF93161.1"/>
    </source>
</evidence>
<dbReference type="PROSITE" id="PS50878">
    <property type="entry name" value="RT_POL"/>
    <property type="match status" value="1"/>
</dbReference>
<dbReference type="AlphaFoldDB" id="F4QJH8"/>
<dbReference type="OrthoDB" id="8068221at2"/>
<dbReference type="NCBIfam" id="NF041750">
    <property type="entry name" value="Drt5"/>
    <property type="match status" value="1"/>
</dbReference>
<dbReference type="InterPro" id="IPR000477">
    <property type="entry name" value="RT_dom"/>
</dbReference>
<name>F4QJH8_9CAUL</name>
<feature type="domain" description="Reverse transcriptase" evidence="1">
    <location>
        <begin position="1"/>
        <end position="320"/>
    </location>
</feature>